<dbReference type="GO" id="GO:0016853">
    <property type="term" value="F:isomerase activity"/>
    <property type="evidence" value="ECO:0007669"/>
    <property type="project" value="UniProtKB-KW"/>
</dbReference>
<evidence type="ECO:0000313" key="3">
    <source>
        <dbReference type="Proteomes" id="UP000281708"/>
    </source>
</evidence>
<keyword evidence="3" id="KW-1185">Reference proteome</keyword>
<dbReference type="OrthoDB" id="154293at2"/>
<dbReference type="AlphaFoldDB" id="A0A3L8NXI9"/>
<dbReference type="Proteomes" id="UP000281708">
    <property type="component" value="Unassembled WGS sequence"/>
</dbReference>
<dbReference type="EMBL" id="RDBE01000010">
    <property type="protein sequence ID" value="RLV47905.1"/>
    <property type="molecule type" value="Genomic_DNA"/>
</dbReference>
<protein>
    <submittedName>
        <fullName evidence="2">Maleylpyruvate isomerase family mycothiol-dependent enzyme</fullName>
    </submittedName>
</protein>
<keyword evidence="2" id="KW-0670">Pyruvate</keyword>
<dbReference type="NCBIfam" id="TIGR03083">
    <property type="entry name" value="maleylpyruvate isomerase family mycothiol-dependent enzyme"/>
    <property type="match status" value="1"/>
</dbReference>
<sequence length="224" mass="24266">MSDVDPVAVWQETYGRVRDLVASTDPDELERTVPACPAWTGRELLSHMIGLGADVLAGAEDDDHNASWTQAQVDARRDHAPAELLAEWAEIAERLPDWMRANDPRPLGDITIHEQDLRGALGAPGGRDNEGIAIVRDRMAGRLGDGVEDLAPLALVGDGWRWASSGDAEAADVVVRAGDFDLFRALTSRRTADQLRGWTERGDVAPYLDAFAALGALPDEPLPE</sequence>
<dbReference type="InterPro" id="IPR034660">
    <property type="entry name" value="DinB/YfiT-like"/>
</dbReference>
<dbReference type="Pfam" id="PF11716">
    <property type="entry name" value="MDMPI_N"/>
    <property type="match status" value="1"/>
</dbReference>
<name>A0A3L8NXI9_9ACTN</name>
<accession>A0A3L8NXI9</accession>
<proteinExistence type="predicted"/>
<evidence type="ECO:0000313" key="2">
    <source>
        <dbReference type="EMBL" id="RLV47905.1"/>
    </source>
</evidence>
<dbReference type="GO" id="GO:0046872">
    <property type="term" value="F:metal ion binding"/>
    <property type="evidence" value="ECO:0007669"/>
    <property type="project" value="InterPro"/>
</dbReference>
<keyword evidence="2" id="KW-0413">Isomerase</keyword>
<dbReference type="InterPro" id="IPR017517">
    <property type="entry name" value="Maleyloyr_isom"/>
</dbReference>
<comment type="caution">
    <text evidence="2">The sequence shown here is derived from an EMBL/GenBank/DDBJ whole genome shotgun (WGS) entry which is preliminary data.</text>
</comment>
<gene>
    <name evidence="2" type="ORF">D9V37_17490</name>
</gene>
<evidence type="ECO:0000259" key="1">
    <source>
        <dbReference type="Pfam" id="PF11716"/>
    </source>
</evidence>
<dbReference type="RefSeq" id="WP_121807411.1">
    <property type="nucleotide sequence ID" value="NZ_RDBE01000010.1"/>
</dbReference>
<feature type="domain" description="Mycothiol-dependent maleylpyruvate isomerase metal-binding" evidence="1">
    <location>
        <begin position="15"/>
        <end position="106"/>
    </location>
</feature>
<organism evidence="2 3">
    <name type="scientific">Nocardioides mangrovicus</name>
    <dbReference type="NCBI Taxonomy" id="2478913"/>
    <lineage>
        <taxon>Bacteria</taxon>
        <taxon>Bacillati</taxon>
        <taxon>Actinomycetota</taxon>
        <taxon>Actinomycetes</taxon>
        <taxon>Propionibacteriales</taxon>
        <taxon>Nocardioidaceae</taxon>
        <taxon>Nocardioides</taxon>
    </lineage>
</organism>
<reference evidence="2 3" key="1">
    <citation type="submission" date="2018-10" db="EMBL/GenBank/DDBJ databases">
        <title>Marmoricola sp. 4Q3S-7 whole genome shotgun sequence.</title>
        <authorList>
            <person name="Li F."/>
        </authorList>
    </citation>
    <scope>NUCLEOTIDE SEQUENCE [LARGE SCALE GENOMIC DNA]</scope>
    <source>
        <strain evidence="2 3">4Q3S-7</strain>
    </source>
</reference>
<dbReference type="InterPro" id="IPR024344">
    <property type="entry name" value="MDMPI_metal-binding"/>
</dbReference>
<dbReference type="SUPFAM" id="SSF109854">
    <property type="entry name" value="DinB/YfiT-like putative metalloenzymes"/>
    <property type="match status" value="1"/>
</dbReference>